<name>A0A3N6N216_9BURK</name>
<dbReference type="EMBL" id="RQIS01000021">
    <property type="protein sequence ID" value="RQH01627.1"/>
    <property type="molecule type" value="Genomic_DNA"/>
</dbReference>
<feature type="compositionally biased region" description="Basic and acidic residues" evidence="1">
    <location>
        <begin position="62"/>
        <end position="81"/>
    </location>
</feature>
<evidence type="ECO:0000256" key="2">
    <source>
        <dbReference type="SAM" id="SignalP"/>
    </source>
</evidence>
<evidence type="ECO:0000313" key="4">
    <source>
        <dbReference type="Proteomes" id="UP000272778"/>
    </source>
</evidence>
<sequence>MKVPAIKLSALVFAVGLLVAGPVMAQPSAVAPEQSPATTTHNDPIVQKRMEVRAANQTHRANRAEARSVQRAEVRESRAERNQSVQEARGRATEAINSVN</sequence>
<dbReference type="Proteomes" id="UP000272778">
    <property type="component" value="Unassembled WGS sequence"/>
</dbReference>
<keyword evidence="4" id="KW-1185">Reference proteome</keyword>
<feature type="region of interest" description="Disordered" evidence="1">
    <location>
        <begin position="57"/>
        <end position="100"/>
    </location>
</feature>
<dbReference type="OrthoDB" id="9916747at2"/>
<dbReference type="RefSeq" id="WP_124153372.1">
    <property type="nucleotide sequence ID" value="NZ_RQIS01000021.1"/>
</dbReference>
<keyword evidence="2" id="KW-0732">Signal</keyword>
<evidence type="ECO:0000256" key="1">
    <source>
        <dbReference type="SAM" id="MobiDB-lite"/>
    </source>
</evidence>
<feature type="chain" id="PRO_5018194713" description="DUF4148 domain-containing protein" evidence="2">
    <location>
        <begin position="26"/>
        <end position="100"/>
    </location>
</feature>
<evidence type="ECO:0008006" key="5">
    <source>
        <dbReference type="Google" id="ProtNLM"/>
    </source>
</evidence>
<gene>
    <name evidence="3" type="ORF">D1Y85_22940</name>
</gene>
<feature type="signal peptide" evidence="2">
    <location>
        <begin position="1"/>
        <end position="25"/>
    </location>
</feature>
<proteinExistence type="predicted"/>
<protein>
    <recommendedName>
        <fullName evidence="5">DUF4148 domain-containing protein</fullName>
    </recommendedName>
</protein>
<organism evidence="3 4">
    <name type="scientific">Paraburkholderia dinghuensis</name>
    <dbReference type="NCBI Taxonomy" id="2305225"/>
    <lineage>
        <taxon>Bacteria</taxon>
        <taxon>Pseudomonadati</taxon>
        <taxon>Pseudomonadota</taxon>
        <taxon>Betaproteobacteria</taxon>
        <taxon>Burkholderiales</taxon>
        <taxon>Burkholderiaceae</taxon>
        <taxon>Paraburkholderia</taxon>
    </lineage>
</organism>
<evidence type="ECO:0000313" key="3">
    <source>
        <dbReference type="EMBL" id="RQH01627.1"/>
    </source>
</evidence>
<dbReference type="AlphaFoldDB" id="A0A3N6N216"/>
<accession>A0A3N6N216</accession>
<reference evidence="3 4" key="1">
    <citation type="submission" date="2018-11" db="EMBL/GenBank/DDBJ databases">
        <title>Paraburkholderia sp. DHOA04, isolated from soil.</title>
        <authorList>
            <person name="Gao Z.-H."/>
            <person name="Qiu L.-H."/>
            <person name="Fu J.-C."/>
        </authorList>
    </citation>
    <scope>NUCLEOTIDE SEQUENCE [LARGE SCALE GENOMIC DNA]</scope>
    <source>
        <strain evidence="3 4">DHOA04</strain>
    </source>
</reference>
<comment type="caution">
    <text evidence="3">The sequence shown here is derived from an EMBL/GenBank/DDBJ whole genome shotgun (WGS) entry which is preliminary data.</text>
</comment>